<keyword evidence="2" id="KW-0336">GPI-anchor</keyword>
<keyword evidence="2" id="KW-0325">Glycoprotein</keyword>
<keyword evidence="5" id="KW-0812">Transmembrane</keyword>
<dbReference type="GO" id="GO:0009506">
    <property type="term" value="C:plasmodesma"/>
    <property type="evidence" value="ECO:0007669"/>
    <property type="project" value="UniProtKB-ARBA"/>
</dbReference>
<dbReference type="InterPro" id="IPR012946">
    <property type="entry name" value="X8"/>
</dbReference>
<reference evidence="7" key="1">
    <citation type="journal article" date="2023" name="Plant J.">
        <title>Genome sequences and population genomics provide insights into the demographic history, inbreeding, and mutation load of two 'living fossil' tree species of Dipteronia.</title>
        <authorList>
            <person name="Feng Y."/>
            <person name="Comes H.P."/>
            <person name="Chen J."/>
            <person name="Zhu S."/>
            <person name="Lu R."/>
            <person name="Zhang X."/>
            <person name="Li P."/>
            <person name="Qiu J."/>
            <person name="Olsen K.M."/>
            <person name="Qiu Y."/>
        </authorList>
    </citation>
    <scope>NUCLEOTIDE SEQUENCE</scope>
    <source>
        <strain evidence="7">KIB01</strain>
    </source>
</reference>
<feature type="compositionally biased region" description="Basic and acidic residues" evidence="4">
    <location>
        <begin position="23"/>
        <end position="38"/>
    </location>
</feature>
<dbReference type="PANTHER" id="PTHR31044:SF130">
    <property type="entry name" value="CARBOHYDRATE-BINDING X8 DOMAIN SUPERFAMILY PROTEIN"/>
    <property type="match status" value="1"/>
</dbReference>
<evidence type="ECO:0000256" key="5">
    <source>
        <dbReference type="SAM" id="Phobius"/>
    </source>
</evidence>
<comment type="caution">
    <text evidence="7">The sequence shown here is derived from an EMBL/GenBank/DDBJ whole genome shotgun (WGS) entry which is preliminary data.</text>
</comment>
<dbReference type="PANTHER" id="PTHR31044">
    <property type="entry name" value="BETA-1,3 GLUCANASE"/>
    <property type="match status" value="1"/>
</dbReference>
<dbReference type="Pfam" id="PF07983">
    <property type="entry name" value="X8"/>
    <property type="match status" value="1"/>
</dbReference>
<evidence type="ECO:0000259" key="6">
    <source>
        <dbReference type="SMART" id="SM00768"/>
    </source>
</evidence>
<comment type="subcellular location">
    <subcellularLocation>
        <location evidence="1">Cell membrane</location>
        <topology evidence="1">Lipid-anchor</topology>
        <topology evidence="1">GPI-anchor</topology>
    </subcellularLocation>
</comment>
<keyword evidence="3" id="KW-0732">Signal</keyword>
<keyword evidence="2" id="KW-0449">Lipoprotein</keyword>
<dbReference type="InterPro" id="IPR044788">
    <property type="entry name" value="X8_dom_prot"/>
</dbReference>
<evidence type="ECO:0000256" key="3">
    <source>
        <dbReference type="ARBA" id="ARBA00022729"/>
    </source>
</evidence>
<gene>
    <name evidence="7" type="ORF">Ddye_024546</name>
</gene>
<keyword evidence="5" id="KW-1133">Transmembrane helix</keyword>
<protein>
    <recommendedName>
        <fullName evidence="6">X8 domain-containing protein</fullName>
    </recommendedName>
</protein>
<dbReference type="GO" id="GO:0098552">
    <property type="term" value="C:side of membrane"/>
    <property type="evidence" value="ECO:0007669"/>
    <property type="project" value="UniProtKB-KW"/>
</dbReference>
<dbReference type="Proteomes" id="UP001280121">
    <property type="component" value="Unassembled WGS sequence"/>
</dbReference>
<dbReference type="Gene3D" id="1.20.58.1040">
    <property type="match status" value="1"/>
</dbReference>
<proteinExistence type="predicted"/>
<organism evidence="7 8">
    <name type="scientific">Dipteronia dyeriana</name>
    <dbReference type="NCBI Taxonomy" id="168575"/>
    <lineage>
        <taxon>Eukaryota</taxon>
        <taxon>Viridiplantae</taxon>
        <taxon>Streptophyta</taxon>
        <taxon>Embryophyta</taxon>
        <taxon>Tracheophyta</taxon>
        <taxon>Spermatophyta</taxon>
        <taxon>Magnoliopsida</taxon>
        <taxon>eudicotyledons</taxon>
        <taxon>Gunneridae</taxon>
        <taxon>Pentapetalae</taxon>
        <taxon>rosids</taxon>
        <taxon>malvids</taxon>
        <taxon>Sapindales</taxon>
        <taxon>Sapindaceae</taxon>
        <taxon>Hippocastanoideae</taxon>
        <taxon>Acereae</taxon>
        <taxon>Dipteronia</taxon>
    </lineage>
</organism>
<evidence type="ECO:0000256" key="4">
    <source>
        <dbReference type="SAM" id="MobiDB-lite"/>
    </source>
</evidence>
<feature type="transmembrane region" description="Helical" evidence="5">
    <location>
        <begin position="122"/>
        <end position="141"/>
    </location>
</feature>
<evidence type="ECO:0000313" key="7">
    <source>
        <dbReference type="EMBL" id="KAK2642783.1"/>
    </source>
</evidence>
<dbReference type="AlphaFoldDB" id="A0AAD9WUA3"/>
<accession>A0AAD9WUA3</accession>
<evidence type="ECO:0000313" key="8">
    <source>
        <dbReference type="Proteomes" id="UP001280121"/>
    </source>
</evidence>
<sequence>MVARDPKICSEIMDVTPSAPRKANGEKEDHYGKDERPRRPKWEMIELSDVGGKIGIRRTLSQMKPAEVFSGGIDLACQMTATNHPVEHVGGDKYRFVPIEGLLGPHKIHPNRSLAATMASSAPLYNILSFVIFMLSFYSGYGIRSYDGGVVERVPSITIDIPLHVAMRKWCIPKNGTSDELLQSNIDYACANGANCGPIQVHQVCYLPNKYFYHASFAMNSYFYTVGGLPANCDFNSSGRVVFFDPSYDACIYPSS</sequence>
<dbReference type="SMART" id="SM00768">
    <property type="entry name" value="X8"/>
    <property type="match status" value="1"/>
</dbReference>
<keyword evidence="8" id="KW-1185">Reference proteome</keyword>
<dbReference type="EMBL" id="JANJYI010000007">
    <property type="protein sequence ID" value="KAK2642783.1"/>
    <property type="molecule type" value="Genomic_DNA"/>
</dbReference>
<feature type="region of interest" description="Disordered" evidence="4">
    <location>
        <begin position="1"/>
        <end position="38"/>
    </location>
</feature>
<feature type="domain" description="X8" evidence="6">
    <location>
        <begin position="169"/>
        <end position="253"/>
    </location>
</feature>
<evidence type="ECO:0000256" key="2">
    <source>
        <dbReference type="ARBA" id="ARBA00022622"/>
    </source>
</evidence>
<keyword evidence="5" id="KW-0472">Membrane</keyword>
<dbReference type="GO" id="GO:0005886">
    <property type="term" value="C:plasma membrane"/>
    <property type="evidence" value="ECO:0007669"/>
    <property type="project" value="UniProtKB-SubCell"/>
</dbReference>
<name>A0AAD9WUA3_9ROSI</name>
<evidence type="ECO:0000256" key="1">
    <source>
        <dbReference type="ARBA" id="ARBA00004609"/>
    </source>
</evidence>